<proteinExistence type="predicted"/>
<dbReference type="AlphaFoldDB" id="A0A2R6RPX5"/>
<comment type="caution">
    <text evidence="1">The sequence shown here is derived from an EMBL/GenBank/DDBJ whole genome shotgun (WGS) entry which is preliminary data.</text>
</comment>
<keyword evidence="2" id="KW-1185">Reference proteome</keyword>
<accession>A0A2R6RPX5</accession>
<dbReference type="Proteomes" id="UP000186601">
    <property type="component" value="Unassembled WGS sequence"/>
</dbReference>
<dbReference type="EMBL" id="MLYV02000199">
    <property type="protein sequence ID" value="PSS32073.1"/>
    <property type="molecule type" value="Genomic_DNA"/>
</dbReference>
<reference evidence="1 2" key="1">
    <citation type="submission" date="2018-02" db="EMBL/GenBank/DDBJ databases">
        <title>Genome sequence of the basidiomycete white-rot fungus Phlebia centrifuga.</title>
        <authorList>
            <person name="Granchi Z."/>
            <person name="Peng M."/>
            <person name="de Vries R.P."/>
            <person name="Hilden K."/>
            <person name="Makela M.R."/>
            <person name="Grigoriev I."/>
            <person name="Riley R."/>
        </authorList>
    </citation>
    <scope>NUCLEOTIDE SEQUENCE [LARGE SCALE GENOMIC DNA]</scope>
    <source>
        <strain evidence="1 2">FBCC195</strain>
    </source>
</reference>
<sequence>MVPYTGDWDVVEQAQVSNWFANKVPGASAAKHLWISRAPLAHAITLVIAHRHHTALSKNANHPVAGSQEDQERFILEQAWAHQCKGNSHNPAAVLTVDVDRECLQDFEERLFERSLDAGIAGSYQWGLDCGDHQQRWDPYFGLPAHWNHGDLDVDEDTDLQVNFTQGIAHFSSFVF</sequence>
<dbReference type="STRING" id="98765.A0A2R6RPX5"/>
<dbReference type="OrthoDB" id="2801479at2759"/>
<organism evidence="1 2">
    <name type="scientific">Hermanssonia centrifuga</name>
    <dbReference type="NCBI Taxonomy" id="98765"/>
    <lineage>
        <taxon>Eukaryota</taxon>
        <taxon>Fungi</taxon>
        <taxon>Dikarya</taxon>
        <taxon>Basidiomycota</taxon>
        <taxon>Agaricomycotina</taxon>
        <taxon>Agaricomycetes</taxon>
        <taxon>Polyporales</taxon>
        <taxon>Meruliaceae</taxon>
        <taxon>Hermanssonia</taxon>
    </lineage>
</organism>
<protein>
    <submittedName>
        <fullName evidence="1">Uncharacterized protein</fullName>
    </submittedName>
</protein>
<evidence type="ECO:0000313" key="2">
    <source>
        <dbReference type="Proteomes" id="UP000186601"/>
    </source>
</evidence>
<evidence type="ECO:0000313" key="1">
    <source>
        <dbReference type="EMBL" id="PSS32073.1"/>
    </source>
</evidence>
<name>A0A2R6RPX5_9APHY</name>
<gene>
    <name evidence="1" type="ORF">PHLCEN_2v2149</name>
</gene>